<feature type="region of interest" description="Disordered" evidence="1">
    <location>
        <begin position="84"/>
        <end position="120"/>
    </location>
</feature>
<evidence type="ECO:0000256" key="1">
    <source>
        <dbReference type="SAM" id="MobiDB-lite"/>
    </source>
</evidence>
<protein>
    <submittedName>
        <fullName evidence="2">Uncharacterized protein</fullName>
    </submittedName>
</protein>
<evidence type="ECO:0000313" key="3">
    <source>
        <dbReference type="Proteomes" id="UP000186817"/>
    </source>
</evidence>
<organism evidence="2 3">
    <name type="scientific">Symbiodinium microadriaticum</name>
    <name type="common">Dinoflagellate</name>
    <name type="synonym">Zooxanthella microadriatica</name>
    <dbReference type="NCBI Taxonomy" id="2951"/>
    <lineage>
        <taxon>Eukaryota</taxon>
        <taxon>Sar</taxon>
        <taxon>Alveolata</taxon>
        <taxon>Dinophyceae</taxon>
        <taxon>Suessiales</taxon>
        <taxon>Symbiodiniaceae</taxon>
        <taxon>Symbiodinium</taxon>
    </lineage>
</organism>
<feature type="compositionally biased region" description="Basic and acidic residues" evidence="1">
    <location>
        <begin position="98"/>
        <end position="107"/>
    </location>
</feature>
<evidence type="ECO:0000313" key="2">
    <source>
        <dbReference type="EMBL" id="OLP77231.1"/>
    </source>
</evidence>
<keyword evidence="3" id="KW-1185">Reference proteome</keyword>
<comment type="caution">
    <text evidence="2">The sequence shown here is derived from an EMBL/GenBank/DDBJ whole genome shotgun (WGS) entry which is preliminary data.</text>
</comment>
<dbReference type="EMBL" id="LSRX01001812">
    <property type="protein sequence ID" value="OLP77231.1"/>
    <property type="molecule type" value="Genomic_DNA"/>
</dbReference>
<reference evidence="2 3" key="1">
    <citation type="submission" date="2016-02" db="EMBL/GenBank/DDBJ databases">
        <title>Genome analysis of coral dinoflagellate symbionts highlights evolutionary adaptations to a symbiotic lifestyle.</title>
        <authorList>
            <person name="Aranda M."/>
            <person name="Li Y."/>
            <person name="Liew Y.J."/>
            <person name="Baumgarten S."/>
            <person name="Simakov O."/>
            <person name="Wilson M."/>
            <person name="Piel J."/>
            <person name="Ashoor H."/>
            <person name="Bougouffa S."/>
            <person name="Bajic V.B."/>
            <person name="Ryu T."/>
            <person name="Ravasi T."/>
            <person name="Bayer T."/>
            <person name="Micklem G."/>
            <person name="Kim H."/>
            <person name="Bhak J."/>
            <person name="Lajeunesse T.C."/>
            <person name="Voolstra C.R."/>
        </authorList>
    </citation>
    <scope>NUCLEOTIDE SEQUENCE [LARGE SCALE GENOMIC DNA]</scope>
    <source>
        <strain evidence="2 3">CCMP2467</strain>
    </source>
</reference>
<dbReference type="AlphaFoldDB" id="A0A1Q9C2U3"/>
<dbReference type="OrthoDB" id="447159at2759"/>
<proteinExistence type="predicted"/>
<feature type="non-terminal residue" evidence="2">
    <location>
        <position position="1"/>
    </location>
</feature>
<name>A0A1Q9C2U3_SYMMI</name>
<gene>
    <name evidence="2" type="ORF">AK812_SmicGene42727</name>
</gene>
<sequence length="633" mass="69316">DGGTRLAGTFQGFDASLNRVPFAYGLIRGPDQQEHFFTRTHLQRGVIAELLSLGTALEFFAHKAKPFAFRRSLAGPSVASRRLSSEALPPEAAQPPIDLRRSPHRSDPPAPSRSHSPPRKLTRRFWKPEILNQVSQKVEVFDIPGWPTEVRWQQKESVKERCLHFIAKCFLPWEEYLQNRIMNTKSIPVQAETRPLDLARSIASVLQRNTSESRAVRVYAPLADEAAVHVLAKGLASVPSLHPFKSLKTVCNIVTPMDDPTSRLFAYLTIAEQEDVPDAGAGIKVFHAYPPGNAEQDTAFRFISAVQDRLQMGNEVKMNCRGPDAVMHAIRSFCLLKGHVAEFRVAWASADTPEETSKSSAARALLVEAIRGPSWQEFNSIDFNQTHLLKVSGETPVGKLAYAVIAEVRAKGAVSVHCYSDNKYSVGVLMKALATVRSISGKQVRSIPSYGRARHKGSPVLRVYVQRCQRSLPESADEAPVLASAPEQAGQCEFESRLLVAWYTLPAPATAANGIALGQASSSKPALQCATSAAAATEVVDHDAREGTDIDEDDQVVEDGEELNLEGLVTLLLKGRRDAGVWEEALSSFFACPLRALLDAELAEVNRHIAKKAGALKLAEPLPKVSWKGISFS</sequence>
<dbReference type="Proteomes" id="UP000186817">
    <property type="component" value="Unassembled WGS sequence"/>
</dbReference>
<accession>A0A1Q9C2U3</accession>